<feature type="non-terminal residue" evidence="1">
    <location>
        <position position="49"/>
    </location>
</feature>
<comment type="caution">
    <text evidence="1">The sequence shown here is derived from an EMBL/GenBank/DDBJ whole genome shotgun (WGS) entry which is preliminary data.</text>
</comment>
<dbReference type="EMBL" id="CAJVQC010099029">
    <property type="protein sequence ID" value="CAG8830376.1"/>
    <property type="molecule type" value="Genomic_DNA"/>
</dbReference>
<feature type="non-terminal residue" evidence="1">
    <location>
        <position position="1"/>
    </location>
</feature>
<gene>
    <name evidence="1" type="ORF">RPERSI_LOCUS27792</name>
</gene>
<evidence type="ECO:0000313" key="1">
    <source>
        <dbReference type="EMBL" id="CAG8830376.1"/>
    </source>
</evidence>
<reference evidence="1" key="1">
    <citation type="submission" date="2021-06" db="EMBL/GenBank/DDBJ databases">
        <authorList>
            <person name="Kallberg Y."/>
            <person name="Tangrot J."/>
            <person name="Rosling A."/>
        </authorList>
    </citation>
    <scope>NUCLEOTIDE SEQUENCE</scope>
    <source>
        <strain evidence="1">MA461A</strain>
    </source>
</reference>
<proteinExistence type="predicted"/>
<accession>A0ACA9S8V2</accession>
<sequence>NNKFAISESEFSRRIAKSIGQLQQLKLTVDEKDEDSDYETRAYKETLSV</sequence>
<protein>
    <submittedName>
        <fullName evidence="1">28280_t:CDS:1</fullName>
    </submittedName>
</protein>
<name>A0ACA9S8V2_9GLOM</name>
<dbReference type="Proteomes" id="UP000789920">
    <property type="component" value="Unassembled WGS sequence"/>
</dbReference>
<keyword evidence="2" id="KW-1185">Reference proteome</keyword>
<organism evidence="1 2">
    <name type="scientific">Racocetra persica</name>
    <dbReference type="NCBI Taxonomy" id="160502"/>
    <lineage>
        <taxon>Eukaryota</taxon>
        <taxon>Fungi</taxon>
        <taxon>Fungi incertae sedis</taxon>
        <taxon>Mucoromycota</taxon>
        <taxon>Glomeromycotina</taxon>
        <taxon>Glomeromycetes</taxon>
        <taxon>Diversisporales</taxon>
        <taxon>Gigasporaceae</taxon>
        <taxon>Racocetra</taxon>
    </lineage>
</organism>
<evidence type="ECO:0000313" key="2">
    <source>
        <dbReference type="Proteomes" id="UP000789920"/>
    </source>
</evidence>